<dbReference type="RefSeq" id="WP_222611988.1">
    <property type="nucleotide sequence ID" value="NZ_BAABDN010000003.1"/>
</dbReference>
<keyword evidence="2" id="KW-1185">Reference proteome</keyword>
<sequence length="168" mass="18898">MVEPDWGVDDPEGSFGSSGLPWEPVYSDSVEDVLEVQAARSSGFRPAHEAPLWCFIPAIWPARERSWVRDVRVRHMTRAWSDGRTERLPWTTAEYAELEADINALLHDVGLPPRPAGRIWLLRPPPTYATAQEALDEVWADWLASGGVGTVTPELVAHTDTRLRRLFS</sequence>
<comment type="caution">
    <text evidence="1">The sequence shown here is derived from an EMBL/GenBank/DDBJ whole genome shotgun (WGS) entry which is preliminary data.</text>
</comment>
<dbReference type="InterPro" id="IPR046000">
    <property type="entry name" value="DUF5956"/>
</dbReference>
<dbReference type="Proteomes" id="UP000321793">
    <property type="component" value="Unassembled WGS sequence"/>
</dbReference>
<proteinExistence type="predicted"/>
<reference evidence="1 2" key="1">
    <citation type="submission" date="2019-07" db="EMBL/GenBank/DDBJ databases">
        <title>Whole genome shotgun sequence of Knoellia locipacati NBRC 109775.</title>
        <authorList>
            <person name="Hosoyama A."/>
            <person name="Uohara A."/>
            <person name="Ohji S."/>
            <person name="Ichikawa N."/>
        </authorList>
    </citation>
    <scope>NUCLEOTIDE SEQUENCE [LARGE SCALE GENOMIC DNA]</scope>
    <source>
        <strain evidence="1 2">NBRC 109775</strain>
    </source>
</reference>
<name>A0A512T3S9_9MICO</name>
<gene>
    <name evidence="1" type="ORF">KLO01_29270</name>
</gene>
<dbReference type="EMBL" id="BKBA01000011">
    <property type="protein sequence ID" value="GEQ14880.1"/>
    <property type="molecule type" value="Genomic_DNA"/>
</dbReference>
<protein>
    <submittedName>
        <fullName evidence="1">Uncharacterized protein</fullName>
    </submittedName>
</protein>
<evidence type="ECO:0000313" key="1">
    <source>
        <dbReference type="EMBL" id="GEQ14880.1"/>
    </source>
</evidence>
<dbReference type="Pfam" id="PF19381">
    <property type="entry name" value="DUF5956"/>
    <property type="match status" value="1"/>
</dbReference>
<evidence type="ECO:0000313" key="2">
    <source>
        <dbReference type="Proteomes" id="UP000321793"/>
    </source>
</evidence>
<accession>A0A512T3S9</accession>
<organism evidence="1 2">
    <name type="scientific">Knoellia locipacati</name>
    <dbReference type="NCBI Taxonomy" id="882824"/>
    <lineage>
        <taxon>Bacteria</taxon>
        <taxon>Bacillati</taxon>
        <taxon>Actinomycetota</taxon>
        <taxon>Actinomycetes</taxon>
        <taxon>Micrococcales</taxon>
        <taxon>Intrasporangiaceae</taxon>
        <taxon>Knoellia</taxon>
    </lineage>
</organism>
<dbReference type="AlphaFoldDB" id="A0A512T3S9"/>